<feature type="domain" description="Major facilitator superfamily (MFS) profile" evidence="9">
    <location>
        <begin position="1"/>
        <end position="467"/>
    </location>
</feature>
<feature type="transmembrane region" description="Helical" evidence="8">
    <location>
        <begin position="111"/>
        <end position="133"/>
    </location>
</feature>
<keyword evidence="4" id="KW-0762">Sugar transport</keyword>
<evidence type="ECO:0000256" key="5">
    <source>
        <dbReference type="ARBA" id="ARBA00022692"/>
    </source>
</evidence>
<evidence type="ECO:0000313" key="11">
    <source>
        <dbReference type="Proteomes" id="UP000249218"/>
    </source>
</evidence>
<feature type="transmembrane region" description="Helical" evidence="8">
    <location>
        <begin position="444"/>
        <end position="463"/>
    </location>
</feature>
<dbReference type="Pfam" id="PF00083">
    <property type="entry name" value="Sugar_tr"/>
    <property type="match status" value="1"/>
</dbReference>
<dbReference type="InterPro" id="IPR050549">
    <property type="entry name" value="MFS_Trehalose_Transporter"/>
</dbReference>
<feature type="transmembrane region" description="Helical" evidence="8">
    <location>
        <begin position="283"/>
        <end position="306"/>
    </location>
</feature>
<proteinExistence type="predicted"/>
<evidence type="ECO:0000256" key="8">
    <source>
        <dbReference type="SAM" id="Phobius"/>
    </source>
</evidence>
<comment type="subcellular location">
    <subcellularLocation>
        <location evidence="1">Cell membrane</location>
        <topology evidence="1">Multi-pass membrane protein</topology>
    </subcellularLocation>
</comment>
<keyword evidence="6 8" id="KW-1133">Transmembrane helix</keyword>
<keyword evidence="11" id="KW-1185">Reference proteome</keyword>
<evidence type="ECO:0000256" key="1">
    <source>
        <dbReference type="ARBA" id="ARBA00004651"/>
    </source>
</evidence>
<dbReference type="SUPFAM" id="SSF103473">
    <property type="entry name" value="MFS general substrate transporter"/>
    <property type="match status" value="1"/>
</dbReference>
<keyword evidence="7 8" id="KW-0472">Membrane</keyword>
<feature type="transmembrane region" description="Helical" evidence="8">
    <location>
        <begin position="348"/>
        <end position="370"/>
    </location>
</feature>
<feature type="transmembrane region" description="Helical" evidence="8">
    <location>
        <begin position="12"/>
        <end position="34"/>
    </location>
</feature>
<dbReference type="GO" id="GO:0005886">
    <property type="term" value="C:plasma membrane"/>
    <property type="evidence" value="ECO:0007669"/>
    <property type="project" value="UniProtKB-SubCell"/>
</dbReference>
<sequence length="494" mass="54306">MEKDKVRTSEFLIQSLATAIICFQACQTGFVSAWPSITVVNFLSNATMLSSPMTSLDVSLLGSLPNIGGLIISPFCGYAFNTFGRKYATMMFTLPYVFAWLIISLTSSIPLVLSAMCMAGVGIAGQNVAIIYISEISHDSIRGGLTASSASGYFLGILITYTLGGYLTYMQVIYTHLTLSILCILLIALLPESPVFLVLVGREEEAAKAIAFYRHLDVKSKEVEAEIAKIRLQMDPRLETLLEADNDPEVLGELVEKTLEVPVERKSESAWKHFKKSKSSKRALATVLIIMALSIMMGCVVLQVYAEPLFKEAVPTMPANQCAIFLALDFLVASILCVLAIDRFGRKFLLILTAAGSGICTALLGAQLQYHWAPAWFTVFLIYGFSFVFTLGCAVIPFVLTAEVFLPEVRSFCNSVVMAFTWVFNFITLVIFNPLVEAVGLGPVFYFFSIICFIGAVYSQFCVPETKGLSADAIQALFLRERRQSIKSNKSIKK</sequence>
<dbReference type="EMBL" id="KZ149937">
    <property type="protein sequence ID" value="PZC77102.1"/>
    <property type="molecule type" value="Genomic_DNA"/>
</dbReference>
<feature type="transmembrane region" description="Helical" evidence="8">
    <location>
        <begin position="318"/>
        <end position="341"/>
    </location>
</feature>
<feature type="transmembrane region" description="Helical" evidence="8">
    <location>
        <begin position="58"/>
        <end position="80"/>
    </location>
</feature>
<feature type="transmembrane region" description="Helical" evidence="8">
    <location>
        <begin position="412"/>
        <end position="432"/>
    </location>
</feature>
<reference evidence="10 11" key="1">
    <citation type="journal article" date="2017" name="BMC Biol.">
        <title>Genomic innovations, transcriptional plasticity and gene loss underlying the evolution and divergence of two highly polyphagous and invasive Helicoverpa pest species.</title>
        <authorList>
            <person name="Pearce S.L."/>
            <person name="Clarke D.F."/>
            <person name="East P.D."/>
            <person name="Elfekih S."/>
            <person name="Gordon K.H."/>
            <person name="Jermiin L.S."/>
            <person name="McGaughran A."/>
            <person name="Oakeshott J.G."/>
            <person name="Papanikolaou A."/>
            <person name="Perera O.P."/>
            <person name="Rane R.V."/>
            <person name="Richards S."/>
            <person name="Tay W.T."/>
            <person name="Walsh T.K."/>
            <person name="Anderson A."/>
            <person name="Anderson C.J."/>
            <person name="Asgari S."/>
            <person name="Board P.G."/>
            <person name="Bretschneider A."/>
            <person name="Campbell P.M."/>
            <person name="Chertemps T."/>
            <person name="Christeller J.T."/>
            <person name="Coppin C.W."/>
            <person name="Downes S.J."/>
            <person name="Duan G."/>
            <person name="Farnsworth C.A."/>
            <person name="Good R.T."/>
            <person name="Han L.B."/>
            <person name="Han Y.C."/>
            <person name="Hatje K."/>
            <person name="Horne I."/>
            <person name="Huang Y.P."/>
            <person name="Hughes D.S."/>
            <person name="Jacquin-Joly E."/>
            <person name="James W."/>
            <person name="Jhangiani S."/>
            <person name="Kollmar M."/>
            <person name="Kuwar S.S."/>
            <person name="Li S."/>
            <person name="Liu N.Y."/>
            <person name="Maibeche M.T."/>
            <person name="Miller J.R."/>
            <person name="Montagne N."/>
            <person name="Perry T."/>
            <person name="Qu J."/>
            <person name="Song S.V."/>
            <person name="Sutton G.G."/>
            <person name="Vogel H."/>
            <person name="Walenz B.P."/>
            <person name="Xu W."/>
            <person name="Zhang H.J."/>
            <person name="Zou Z."/>
            <person name="Batterham P."/>
            <person name="Edwards O.R."/>
            <person name="Feyereisen R."/>
            <person name="Gibbs R.A."/>
            <person name="Heckel D.G."/>
            <person name="McGrath A."/>
            <person name="Robin C."/>
            <person name="Scherer S.E."/>
            <person name="Worley K.C."/>
            <person name="Wu Y.D."/>
        </authorList>
    </citation>
    <scope>NUCLEOTIDE SEQUENCE [LARGE SCALE GENOMIC DNA]</scope>
    <source>
        <strain evidence="10">Harm_GR_Male_#8</strain>
        <tissue evidence="10">Whole organism</tissue>
    </source>
</reference>
<dbReference type="GO" id="GO:0022857">
    <property type="term" value="F:transmembrane transporter activity"/>
    <property type="evidence" value="ECO:0007669"/>
    <property type="project" value="InterPro"/>
</dbReference>
<keyword evidence="5 8" id="KW-0812">Transmembrane</keyword>
<protein>
    <recommendedName>
        <fullName evidence="9">Major facilitator superfamily (MFS) profile domain-containing protein</fullName>
    </recommendedName>
</protein>
<name>A0A2W1BPY0_HELAM</name>
<evidence type="ECO:0000313" key="10">
    <source>
        <dbReference type="EMBL" id="PZC77102.1"/>
    </source>
</evidence>
<evidence type="ECO:0000256" key="6">
    <source>
        <dbReference type="ARBA" id="ARBA00022989"/>
    </source>
</evidence>
<keyword evidence="3" id="KW-1003">Cell membrane</keyword>
<feature type="transmembrane region" description="Helical" evidence="8">
    <location>
        <begin position="87"/>
        <end position="105"/>
    </location>
</feature>
<evidence type="ECO:0000259" key="9">
    <source>
        <dbReference type="PROSITE" id="PS50850"/>
    </source>
</evidence>
<dbReference type="AlphaFoldDB" id="A0A2W1BPY0"/>
<dbReference type="InterPro" id="IPR005828">
    <property type="entry name" value="MFS_sugar_transport-like"/>
</dbReference>
<evidence type="ECO:0000256" key="7">
    <source>
        <dbReference type="ARBA" id="ARBA00023136"/>
    </source>
</evidence>
<dbReference type="Gene3D" id="1.20.1250.20">
    <property type="entry name" value="MFS general substrate transporter like domains"/>
    <property type="match status" value="1"/>
</dbReference>
<evidence type="ECO:0000256" key="3">
    <source>
        <dbReference type="ARBA" id="ARBA00022475"/>
    </source>
</evidence>
<accession>A0A2W1BPY0</accession>
<dbReference type="PANTHER" id="PTHR48021">
    <property type="match status" value="1"/>
</dbReference>
<organism evidence="10 11">
    <name type="scientific">Helicoverpa armigera</name>
    <name type="common">Cotton bollworm</name>
    <name type="synonym">Heliothis armigera</name>
    <dbReference type="NCBI Taxonomy" id="29058"/>
    <lineage>
        <taxon>Eukaryota</taxon>
        <taxon>Metazoa</taxon>
        <taxon>Ecdysozoa</taxon>
        <taxon>Arthropoda</taxon>
        <taxon>Hexapoda</taxon>
        <taxon>Insecta</taxon>
        <taxon>Pterygota</taxon>
        <taxon>Neoptera</taxon>
        <taxon>Endopterygota</taxon>
        <taxon>Lepidoptera</taxon>
        <taxon>Glossata</taxon>
        <taxon>Ditrysia</taxon>
        <taxon>Noctuoidea</taxon>
        <taxon>Noctuidae</taxon>
        <taxon>Heliothinae</taxon>
        <taxon>Helicoverpa</taxon>
    </lineage>
</organism>
<dbReference type="InterPro" id="IPR036259">
    <property type="entry name" value="MFS_trans_sf"/>
</dbReference>
<dbReference type="FunFam" id="1.20.1250.20:FF:000218">
    <property type="entry name" value="facilitated trehalose transporter Tret1"/>
    <property type="match status" value="1"/>
</dbReference>
<dbReference type="InterPro" id="IPR020846">
    <property type="entry name" value="MFS_dom"/>
</dbReference>
<evidence type="ECO:0000256" key="4">
    <source>
        <dbReference type="ARBA" id="ARBA00022597"/>
    </source>
</evidence>
<dbReference type="PROSITE" id="PS50850">
    <property type="entry name" value="MFS"/>
    <property type="match status" value="1"/>
</dbReference>
<dbReference type="OrthoDB" id="8120565at2759"/>
<dbReference type="OMA" id="QNVAIIY"/>
<gene>
    <name evidence="10" type="primary">HaOG203719</name>
    <name evidence="10" type="ORF">B5X24_HaOG203719</name>
</gene>
<dbReference type="Proteomes" id="UP000249218">
    <property type="component" value="Unassembled WGS sequence"/>
</dbReference>
<feature type="transmembrane region" description="Helical" evidence="8">
    <location>
        <begin position="145"/>
        <end position="167"/>
    </location>
</feature>
<keyword evidence="2" id="KW-0813">Transport</keyword>
<feature type="transmembrane region" description="Helical" evidence="8">
    <location>
        <begin position="376"/>
        <end position="400"/>
    </location>
</feature>
<dbReference type="PANTHER" id="PTHR48021:SF33">
    <property type="entry name" value="AT22075P-RELATED"/>
    <property type="match status" value="1"/>
</dbReference>
<evidence type="ECO:0000256" key="2">
    <source>
        <dbReference type="ARBA" id="ARBA00022448"/>
    </source>
</evidence>
<feature type="transmembrane region" description="Helical" evidence="8">
    <location>
        <begin position="173"/>
        <end position="200"/>
    </location>
</feature>